<dbReference type="EMBL" id="MPZN01000017">
    <property type="protein sequence ID" value="PPL19212.1"/>
    <property type="molecule type" value="Genomic_DNA"/>
</dbReference>
<accession>A0ABX5AWD1</accession>
<name>A0ABX5AWD1_9MICO</name>
<organism evidence="2 3">
    <name type="scientific">Microterricola pindariensis</name>
    <dbReference type="NCBI Taxonomy" id="478010"/>
    <lineage>
        <taxon>Bacteria</taxon>
        <taxon>Bacillati</taxon>
        <taxon>Actinomycetota</taxon>
        <taxon>Actinomycetes</taxon>
        <taxon>Micrococcales</taxon>
        <taxon>Microbacteriaceae</taxon>
        <taxon>Microterricola</taxon>
    </lineage>
</organism>
<dbReference type="Proteomes" id="UP000237755">
    <property type="component" value="Unassembled WGS sequence"/>
</dbReference>
<evidence type="ECO:0000313" key="2">
    <source>
        <dbReference type="EMBL" id="PPL19212.1"/>
    </source>
</evidence>
<comment type="caution">
    <text evidence="2">The sequence shown here is derived from an EMBL/GenBank/DDBJ whole genome shotgun (WGS) entry which is preliminary data.</text>
</comment>
<protein>
    <recommendedName>
        <fullName evidence="1">GIY-YIG catalytic domain-containing protein</fullName>
    </recommendedName>
</protein>
<feature type="domain" description="GIY-YIG catalytic" evidence="1">
    <location>
        <begin position="31"/>
        <end position="163"/>
    </location>
</feature>
<dbReference type="InterPro" id="IPR049311">
    <property type="entry name" value="GIY_YIG_cat"/>
</dbReference>
<keyword evidence="3" id="KW-1185">Reference proteome</keyword>
<dbReference type="Pfam" id="PF20815">
    <property type="entry name" value="GIY_YIG_2"/>
    <property type="match status" value="1"/>
</dbReference>
<evidence type="ECO:0000313" key="3">
    <source>
        <dbReference type="Proteomes" id="UP000237755"/>
    </source>
</evidence>
<evidence type="ECO:0000259" key="1">
    <source>
        <dbReference type="Pfam" id="PF20815"/>
    </source>
</evidence>
<reference evidence="2 3" key="1">
    <citation type="journal article" date="2008" name="Int. J. Syst. Evol. Microbiol.">
        <title>Leifsonia pindariensis sp. nov., isolated from the Pindari glacier of the Indian Himalayas, and emended description of the genus Leifsonia.</title>
        <authorList>
            <person name="Reddy G.S."/>
            <person name="Prabagaran S.R."/>
            <person name="Shivaji S."/>
        </authorList>
    </citation>
    <scope>NUCLEOTIDE SEQUENCE [LARGE SCALE GENOMIC DNA]</scope>
    <source>
        <strain evidence="2 3">PON 10</strain>
    </source>
</reference>
<proteinExistence type="predicted"/>
<sequence>MTPHPLLERLLEDESFRSAGSIDGNVPDAFGLYAIRLHRDAILPEPFGSELALRASRLLYLGEARTQTLRGRLLGNEPRARGHGTFFRSLGAVLGYRPPLGSLLRNANQRNYRFAPADEQAIVEWINTNLDVSWVTLESEIHANEVALIREHTPLLNLEDNPRPLLDLKELRALCCRIAGTRH</sequence>
<gene>
    <name evidence="2" type="ORF">GY24_07060</name>
</gene>